<dbReference type="GO" id="GO:0015179">
    <property type="term" value="F:L-amino acid transmembrane transporter activity"/>
    <property type="evidence" value="ECO:0007669"/>
    <property type="project" value="TreeGrafter"/>
</dbReference>
<reference evidence="7 9" key="1">
    <citation type="submission" date="2017-11" db="EMBL/GenBank/DDBJ databases">
        <title>The genome of Rhizophagus clarus HR1 reveals common genetic basis of auxotrophy among arbuscular mycorrhizal fungi.</title>
        <authorList>
            <person name="Kobayashi Y."/>
        </authorList>
    </citation>
    <scope>NUCLEOTIDE SEQUENCE [LARGE SCALE GENOMIC DNA]</scope>
    <source>
        <strain evidence="7 9">HR1</strain>
    </source>
</reference>
<dbReference type="STRING" id="94130.A0A2Z6RJI5"/>
<protein>
    <submittedName>
        <fullName evidence="8">Amino acid/polyamine transporter I</fullName>
    </submittedName>
</protein>
<comment type="subcellular location">
    <subcellularLocation>
        <location evidence="1">Membrane</location>
        <topology evidence="1">Multi-pass membrane protein</topology>
    </subcellularLocation>
</comment>
<evidence type="ECO:0000256" key="1">
    <source>
        <dbReference type="ARBA" id="ARBA00004141"/>
    </source>
</evidence>
<dbReference type="InterPro" id="IPR050598">
    <property type="entry name" value="AminoAcid_Transporter"/>
</dbReference>
<dbReference type="PANTHER" id="PTHR11785:SF353">
    <property type="entry name" value="METHIONINE TRANSPORTER (EUROFUNG)"/>
    <property type="match status" value="1"/>
</dbReference>
<feature type="transmembrane region" description="Helical" evidence="6">
    <location>
        <begin position="69"/>
        <end position="92"/>
    </location>
</feature>
<comment type="caution">
    <text evidence="7">The sequence shown here is derived from an EMBL/GenBank/DDBJ whole genome shotgun (WGS) entry which is preliminary data.</text>
</comment>
<feature type="transmembrane region" description="Helical" evidence="6">
    <location>
        <begin position="167"/>
        <end position="187"/>
    </location>
</feature>
<dbReference type="GO" id="GO:0016020">
    <property type="term" value="C:membrane"/>
    <property type="evidence" value="ECO:0007669"/>
    <property type="project" value="UniProtKB-SubCell"/>
</dbReference>
<dbReference type="Gene3D" id="1.20.1740.10">
    <property type="entry name" value="Amino acid/polyamine transporter I"/>
    <property type="match status" value="1"/>
</dbReference>
<keyword evidence="3 6" id="KW-1133">Transmembrane helix</keyword>
<evidence type="ECO:0000256" key="6">
    <source>
        <dbReference type="SAM" id="Phobius"/>
    </source>
</evidence>
<feature type="transmembrane region" description="Helical" evidence="6">
    <location>
        <begin position="113"/>
        <end position="135"/>
    </location>
</feature>
<name>A0A2Z6RJI5_9GLOM</name>
<gene>
    <name evidence="8" type="ORF">RCL2_002916700</name>
    <name evidence="7" type="ORF">RclHR1_04530003</name>
</gene>
<feature type="transmembrane region" description="Helical" evidence="6">
    <location>
        <begin position="236"/>
        <end position="253"/>
    </location>
</feature>
<keyword evidence="2 6" id="KW-0812">Transmembrane</keyword>
<keyword evidence="4 6" id="KW-0472">Membrane</keyword>
<dbReference type="Pfam" id="PF13520">
    <property type="entry name" value="AA_permease_2"/>
    <property type="match status" value="1"/>
</dbReference>
<proteinExistence type="predicted"/>
<dbReference type="AlphaFoldDB" id="A0A2Z6RJI5"/>
<evidence type="ECO:0000256" key="3">
    <source>
        <dbReference type="ARBA" id="ARBA00022989"/>
    </source>
</evidence>
<reference evidence="8" key="2">
    <citation type="submission" date="2019-10" db="EMBL/GenBank/DDBJ databases">
        <title>Conservation and host-specific expression of non-tandemly repeated heterogenous ribosome RNA gene in arbuscular mycorrhizal fungi.</title>
        <authorList>
            <person name="Maeda T."/>
            <person name="Kobayashi Y."/>
            <person name="Nakagawa T."/>
            <person name="Ezawa T."/>
            <person name="Yamaguchi K."/>
            <person name="Bino T."/>
            <person name="Nishimoto Y."/>
            <person name="Shigenobu S."/>
            <person name="Kawaguchi M."/>
        </authorList>
    </citation>
    <scope>NUCLEOTIDE SEQUENCE</scope>
    <source>
        <strain evidence="8">HR1</strain>
    </source>
</reference>
<organism evidence="7 9">
    <name type="scientific">Rhizophagus clarus</name>
    <dbReference type="NCBI Taxonomy" id="94130"/>
    <lineage>
        <taxon>Eukaryota</taxon>
        <taxon>Fungi</taxon>
        <taxon>Fungi incertae sedis</taxon>
        <taxon>Mucoromycota</taxon>
        <taxon>Glomeromycotina</taxon>
        <taxon>Glomeromycetes</taxon>
        <taxon>Glomerales</taxon>
        <taxon>Glomeraceae</taxon>
        <taxon>Rhizophagus</taxon>
    </lineage>
</organism>
<feature type="transmembrane region" description="Helical" evidence="6">
    <location>
        <begin position="479"/>
        <end position="497"/>
    </location>
</feature>
<feature type="transmembrane region" description="Helical" evidence="6">
    <location>
        <begin position="274"/>
        <end position="296"/>
    </location>
</feature>
<evidence type="ECO:0000256" key="4">
    <source>
        <dbReference type="ARBA" id="ARBA00023136"/>
    </source>
</evidence>
<feature type="transmembrane region" description="Helical" evidence="6">
    <location>
        <begin position="382"/>
        <end position="405"/>
    </location>
</feature>
<evidence type="ECO:0000256" key="5">
    <source>
        <dbReference type="SAM" id="MobiDB-lite"/>
    </source>
</evidence>
<evidence type="ECO:0000313" key="9">
    <source>
        <dbReference type="Proteomes" id="UP000247702"/>
    </source>
</evidence>
<feature type="region of interest" description="Disordered" evidence="5">
    <location>
        <begin position="1"/>
        <end position="21"/>
    </location>
</feature>
<dbReference type="Proteomes" id="UP000247702">
    <property type="component" value="Unassembled WGS sequence"/>
</dbReference>
<feature type="transmembrane region" description="Helical" evidence="6">
    <location>
        <begin position="324"/>
        <end position="347"/>
    </location>
</feature>
<dbReference type="PANTHER" id="PTHR11785">
    <property type="entry name" value="AMINO ACID TRANSPORTER"/>
    <property type="match status" value="1"/>
</dbReference>
<feature type="transmembrane region" description="Helical" evidence="6">
    <location>
        <begin position="411"/>
        <end position="430"/>
    </location>
</feature>
<dbReference type="Proteomes" id="UP000615446">
    <property type="component" value="Unassembled WGS sequence"/>
</dbReference>
<dbReference type="EMBL" id="BLAL01000315">
    <property type="protein sequence ID" value="GET02800.1"/>
    <property type="molecule type" value="Genomic_DNA"/>
</dbReference>
<dbReference type="InterPro" id="IPR002293">
    <property type="entry name" value="AA/rel_permease1"/>
</dbReference>
<dbReference type="PIRSF" id="PIRSF006060">
    <property type="entry name" value="AA_transporter"/>
    <property type="match status" value="1"/>
</dbReference>
<keyword evidence="9" id="KW-1185">Reference proteome</keyword>
<evidence type="ECO:0000313" key="8">
    <source>
        <dbReference type="EMBL" id="GET02800.1"/>
    </source>
</evidence>
<feature type="transmembrane region" description="Helical" evidence="6">
    <location>
        <begin position="439"/>
        <end position="459"/>
    </location>
</feature>
<dbReference type="OrthoDB" id="10062876at2759"/>
<dbReference type="EMBL" id="BEXD01003819">
    <property type="protein sequence ID" value="GBC02261.1"/>
    <property type="molecule type" value="Genomic_DNA"/>
</dbReference>
<evidence type="ECO:0000256" key="2">
    <source>
        <dbReference type="ARBA" id="ARBA00022692"/>
    </source>
</evidence>
<evidence type="ECO:0000313" key="7">
    <source>
        <dbReference type="EMBL" id="GBC02261.1"/>
    </source>
</evidence>
<accession>A0A2Z6RJI5</accession>
<sequence>MSETSDCGLNEETTETTQTTQAQSIGKNKDKLFGIVYGVGVNVNNVIGSGIVTSPGIIWKAVKSPEVVLLLWLICGLVALSGSLSYVELGVIHKISGGETKYLQTAYPHPRDMMSYLFSFMYIFAIQPGILSAILQSAAQYFWFTINGHDQEITQSTSGWFLSFSPFWIVKIIAVTLLLIITVYHMLSNKWANYINQTLAVIKLVTYSTIAIAGIYKLANPDNRLNWKRLEGNTDITAYSTSILLIMFSYNGWNSLNYSLDEFRKPEKRLIYSNSISVAIVIIVYLLVNVAFISVVPEHLIVSSDPDEVIAATFFHQLFGKSEAMVRIFTALVVLSVMGTAAAEVWGGSRVIVAAAKSDFFSKYSQELRTWNIRFNTPVNALLAQFVWCSLIIFFIGSSFTLTTFTLFSKFAMYSYWIFYFFTGIGLLIIRKNNITKSLLTAGPFILGGLYILTFSFIVKTDDCQELESQKCRIQNLSPIFISYGFLSVALVLYYWWKTMLYG</sequence>
<feature type="transmembrane region" description="Helical" evidence="6">
    <location>
        <begin position="199"/>
        <end position="216"/>
    </location>
</feature>